<dbReference type="HOGENOM" id="CLU_448170_0_0_10"/>
<organism evidence="2 3">
    <name type="scientific">Gillisia limnaea (strain DSM 15749 / LMG 21470 / R-8282)</name>
    <dbReference type="NCBI Taxonomy" id="865937"/>
    <lineage>
        <taxon>Bacteria</taxon>
        <taxon>Pseudomonadati</taxon>
        <taxon>Bacteroidota</taxon>
        <taxon>Flavobacteriia</taxon>
        <taxon>Flavobacteriales</taxon>
        <taxon>Flavobacteriaceae</taxon>
        <taxon>Gillisia</taxon>
    </lineage>
</organism>
<evidence type="ECO:0008006" key="4">
    <source>
        <dbReference type="Google" id="ProtNLM"/>
    </source>
</evidence>
<proteinExistence type="predicted"/>
<keyword evidence="3" id="KW-1185">Reference proteome</keyword>
<keyword evidence="1" id="KW-0732">Signal</keyword>
<dbReference type="STRING" id="865937.Gilli_2582"/>
<evidence type="ECO:0000313" key="3">
    <source>
        <dbReference type="Proteomes" id="UP000003844"/>
    </source>
</evidence>
<feature type="signal peptide" evidence="1">
    <location>
        <begin position="1"/>
        <end position="29"/>
    </location>
</feature>
<evidence type="ECO:0000256" key="1">
    <source>
        <dbReference type="SAM" id="SignalP"/>
    </source>
</evidence>
<accession>H2BXZ4</accession>
<reference evidence="3" key="1">
    <citation type="journal article" date="2012" name="Stand. Genomic Sci.">
        <title>Genome sequence of the Antarctic rhodopsins-containing flavobacterium Gillisia limnaea type strain (R-8282(T)).</title>
        <authorList>
            <person name="Riedel T."/>
            <person name="Held B."/>
            <person name="Nolan M."/>
            <person name="Lucas S."/>
            <person name="Lapidus A."/>
            <person name="Tice H."/>
            <person name="Del Rio T.G."/>
            <person name="Cheng J.F."/>
            <person name="Han C."/>
            <person name="Tapia R."/>
            <person name="Goodwin L.A."/>
            <person name="Pitluck S."/>
            <person name="Liolios K."/>
            <person name="Mavromatis K."/>
            <person name="Pagani I."/>
            <person name="Ivanova N."/>
            <person name="Mikhailova N."/>
            <person name="Pati A."/>
            <person name="Chen A."/>
            <person name="Palaniappan K."/>
            <person name="Land M."/>
            <person name="Rohde M."/>
            <person name="Tindall B.J."/>
            <person name="Detter J.C."/>
            <person name="Goker M."/>
            <person name="Bristow J."/>
            <person name="Eisen J.A."/>
            <person name="Markowitz V."/>
            <person name="Hugenholtz P."/>
            <person name="Kyrpides N.C."/>
            <person name="Klenk H.P."/>
            <person name="Woyke T."/>
        </authorList>
    </citation>
    <scope>NUCLEOTIDE SEQUENCE [LARGE SCALE GENOMIC DNA]</scope>
    <source>
        <strain evidence="3">DSM 15749 / LMG 21470 / R-8282</strain>
    </source>
</reference>
<dbReference type="EMBL" id="JH594606">
    <property type="protein sequence ID" value="EHQ03200.1"/>
    <property type="molecule type" value="Genomic_DNA"/>
</dbReference>
<dbReference type="RefSeq" id="WP_006989507.1">
    <property type="nucleotide sequence ID" value="NZ_JH594606.1"/>
</dbReference>
<sequence>MKSLKNIAKYAFGILLLMPLFLMHSCSEEDDNFTDVVPDFSQAIIRSFEVDGKFAQINHTSATVAMTLSAGADLSSVTVDLTVPEGTTVTPASGSTIDFTSGPVIFQTKASNGASREYTAMVGAFGNPKFLSFAIGDNAGQIDEANNTINVEIGSQDGNIADLAPNFVIADGTSVDVASGVSRNFTNPVTYTILSNDGFSAREYTVVVNQIKAPRITSFMIGEASGVIDNEENTIFVSLAAGTNVSALSPLIEVPEGQTLSPASEEEVDFTDPVEYSVTNSESLTKTYTVTVEAQDVEPKYYAFLGEQADIASLVDDDAKAAATWMKNTYGEDFRYIQFSGITPQSMAEIKVAMIYYLTPAEDLGYSATPDNALTLLPPGLRPGGTRAQVLKNWVKAGGDMLIAGDANPLIFSIDRVPANFSAPREPGNYVYSEFGCAGSAGCVDMGKPADDIWGLGMRASNNSQDRQAHPIFDGLNFVNGEYLALQNSATREVRLIWWQHFDGILNPSCCGQDAALTFEQTLSATKFGTLAAIGDAFGYGAVLWNRTDMANNEIFDDQIATDFKGSVFSIQNTIVGYEWDSNGTTNDYQSNIETFTRNILDYLYNLED</sequence>
<dbReference type="Gene3D" id="2.60.40.2340">
    <property type="match status" value="3"/>
</dbReference>
<gene>
    <name evidence="2" type="ORF">Gilli_2582</name>
</gene>
<feature type="chain" id="PRO_5003560681" description="DUF4960 domain-containing protein" evidence="1">
    <location>
        <begin position="30"/>
        <end position="609"/>
    </location>
</feature>
<name>H2BXZ4_GILLR</name>
<evidence type="ECO:0000313" key="2">
    <source>
        <dbReference type="EMBL" id="EHQ03200.1"/>
    </source>
</evidence>
<dbReference type="Proteomes" id="UP000003844">
    <property type="component" value="Unassembled WGS sequence"/>
</dbReference>
<dbReference type="AlphaFoldDB" id="H2BXZ4"/>
<protein>
    <recommendedName>
        <fullName evidence="4">DUF4960 domain-containing protein</fullName>
    </recommendedName>
</protein>
<dbReference type="OrthoDB" id="727829at2"/>
<dbReference type="eggNOG" id="COG0075">
    <property type="taxonomic scope" value="Bacteria"/>
</dbReference>